<feature type="chain" id="PRO_5029833783" description="Cnidarian restricted protein" evidence="2">
    <location>
        <begin position="19"/>
        <end position="207"/>
    </location>
</feature>
<sequence>MNWYTIWCLVYLLHGIVSYSINLLSEENGNQVLEKEEGNISPRPSYETLYRKTKGVCVTNKPEVGVKVNLTSSQTTSRSRKWWPFSFSAFYANVKTFLSFWWLGIVVQIYNKVVNGLVIFISAFLAEFQRQLQYHPDFNFLFMILYGCLVNFIIKLVDWICILPQFNLLRVMVTLNLSIVFFAMAIEKQYFKLTFFLAIVFFSYDNN</sequence>
<keyword evidence="4" id="KW-1185">Reference proteome</keyword>
<keyword evidence="1" id="KW-1133">Transmembrane helix</keyword>
<organism evidence="3 4">
    <name type="scientific">Clytia hemisphaerica</name>
    <dbReference type="NCBI Taxonomy" id="252671"/>
    <lineage>
        <taxon>Eukaryota</taxon>
        <taxon>Metazoa</taxon>
        <taxon>Cnidaria</taxon>
        <taxon>Hydrozoa</taxon>
        <taxon>Hydroidolina</taxon>
        <taxon>Leptothecata</taxon>
        <taxon>Obeliida</taxon>
        <taxon>Clytiidae</taxon>
        <taxon>Clytia</taxon>
    </lineage>
</organism>
<proteinExistence type="predicted"/>
<feature type="transmembrane region" description="Helical" evidence="1">
    <location>
        <begin position="109"/>
        <end position="128"/>
    </location>
</feature>
<dbReference type="EnsemblMetazoa" id="CLYHEMT015136.1">
    <property type="protein sequence ID" value="CLYHEMP015136.1"/>
    <property type="gene ID" value="CLYHEMG015136"/>
</dbReference>
<name>A0A7M6DLL8_9CNID</name>
<keyword evidence="1" id="KW-0812">Transmembrane</keyword>
<feature type="transmembrane region" description="Helical" evidence="1">
    <location>
        <begin position="140"/>
        <end position="162"/>
    </location>
</feature>
<evidence type="ECO:0000313" key="4">
    <source>
        <dbReference type="Proteomes" id="UP000594262"/>
    </source>
</evidence>
<feature type="signal peptide" evidence="2">
    <location>
        <begin position="1"/>
        <end position="18"/>
    </location>
</feature>
<keyword evidence="1" id="KW-0472">Membrane</keyword>
<keyword evidence="2" id="KW-0732">Signal</keyword>
<accession>A0A7M6DLL8</accession>
<feature type="transmembrane region" description="Helical" evidence="1">
    <location>
        <begin position="168"/>
        <end position="186"/>
    </location>
</feature>
<evidence type="ECO:0000313" key="3">
    <source>
        <dbReference type="EnsemblMetazoa" id="CLYHEMP015136.1"/>
    </source>
</evidence>
<reference evidence="3" key="1">
    <citation type="submission" date="2021-01" db="UniProtKB">
        <authorList>
            <consortium name="EnsemblMetazoa"/>
        </authorList>
    </citation>
    <scope>IDENTIFICATION</scope>
</reference>
<dbReference type="Proteomes" id="UP000594262">
    <property type="component" value="Unplaced"/>
</dbReference>
<evidence type="ECO:0000256" key="2">
    <source>
        <dbReference type="SAM" id="SignalP"/>
    </source>
</evidence>
<evidence type="ECO:0000256" key="1">
    <source>
        <dbReference type="SAM" id="Phobius"/>
    </source>
</evidence>
<protein>
    <recommendedName>
        <fullName evidence="5">Cnidarian restricted protein</fullName>
    </recommendedName>
</protein>
<evidence type="ECO:0008006" key="5">
    <source>
        <dbReference type="Google" id="ProtNLM"/>
    </source>
</evidence>
<dbReference type="AlphaFoldDB" id="A0A7M6DLL8"/>